<gene>
    <name evidence="1" type="ORF">NPIL_215801</name>
</gene>
<dbReference type="EMBL" id="BMAW01008854">
    <property type="protein sequence ID" value="GFT10675.1"/>
    <property type="molecule type" value="Genomic_DNA"/>
</dbReference>
<dbReference type="OrthoDB" id="6429626at2759"/>
<keyword evidence="2" id="KW-1185">Reference proteome</keyword>
<evidence type="ECO:0000313" key="1">
    <source>
        <dbReference type="EMBL" id="GFT10675.1"/>
    </source>
</evidence>
<evidence type="ECO:0000313" key="2">
    <source>
        <dbReference type="Proteomes" id="UP000887013"/>
    </source>
</evidence>
<organism evidence="1 2">
    <name type="scientific">Nephila pilipes</name>
    <name type="common">Giant wood spider</name>
    <name type="synonym">Nephila maculata</name>
    <dbReference type="NCBI Taxonomy" id="299642"/>
    <lineage>
        <taxon>Eukaryota</taxon>
        <taxon>Metazoa</taxon>
        <taxon>Ecdysozoa</taxon>
        <taxon>Arthropoda</taxon>
        <taxon>Chelicerata</taxon>
        <taxon>Arachnida</taxon>
        <taxon>Araneae</taxon>
        <taxon>Araneomorphae</taxon>
        <taxon>Entelegynae</taxon>
        <taxon>Araneoidea</taxon>
        <taxon>Nephilidae</taxon>
        <taxon>Nephila</taxon>
    </lineage>
</organism>
<sequence length="121" mass="14419">MSNSNEDEVLKFLQSQTDSMRELRFRILLLPSAAERIRPNDLPGHQILTPYQRIRIRNLLEDKKHELIRGRRDGVKTVGVADLDHLDKIDANKRWRHQQTPREHQSKRLYLEESWVSRINS</sequence>
<accession>A0A8X6NEA0</accession>
<reference evidence="1" key="1">
    <citation type="submission" date="2020-08" db="EMBL/GenBank/DDBJ databases">
        <title>Multicomponent nature underlies the extraordinary mechanical properties of spider dragline silk.</title>
        <authorList>
            <person name="Kono N."/>
            <person name="Nakamura H."/>
            <person name="Mori M."/>
            <person name="Yoshida Y."/>
            <person name="Ohtoshi R."/>
            <person name="Malay A.D."/>
            <person name="Moran D.A.P."/>
            <person name="Tomita M."/>
            <person name="Numata K."/>
            <person name="Arakawa K."/>
        </authorList>
    </citation>
    <scope>NUCLEOTIDE SEQUENCE</scope>
</reference>
<dbReference type="AlphaFoldDB" id="A0A8X6NEA0"/>
<dbReference type="Proteomes" id="UP000887013">
    <property type="component" value="Unassembled WGS sequence"/>
</dbReference>
<proteinExistence type="predicted"/>
<protein>
    <submittedName>
        <fullName evidence="1">Uncharacterized protein</fullName>
    </submittedName>
</protein>
<name>A0A8X6NEA0_NEPPI</name>
<comment type="caution">
    <text evidence="1">The sequence shown here is derived from an EMBL/GenBank/DDBJ whole genome shotgun (WGS) entry which is preliminary data.</text>
</comment>